<dbReference type="EMBL" id="ADLN01000127">
    <property type="protein sequence ID" value="EHI57092.1"/>
    <property type="molecule type" value="Genomic_DNA"/>
</dbReference>
<keyword evidence="3" id="KW-1185">Reference proteome</keyword>
<dbReference type="GO" id="GO:0003677">
    <property type="term" value="F:DNA binding"/>
    <property type="evidence" value="ECO:0007669"/>
    <property type="project" value="InterPro"/>
</dbReference>
<dbReference type="Pfam" id="PF01381">
    <property type="entry name" value="HTH_3"/>
    <property type="match status" value="1"/>
</dbReference>
<name>G5INC1_9FIRM</name>
<dbReference type="CDD" id="cd00093">
    <property type="entry name" value="HTH_XRE"/>
    <property type="match status" value="1"/>
</dbReference>
<dbReference type="InterPro" id="IPR001387">
    <property type="entry name" value="Cro/C1-type_HTH"/>
</dbReference>
<dbReference type="AlphaFoldDB" id="G5INC1"/>
<dbReference type="OrthoDB" id="9808239at2"/>
<evidence type="ECO:0000313" key="2">
    <source>
        <dbReference type="EMBL" id="EHI57092.1"/>
    </source>
</evidence>
<dbReference type="Proteomes" id="UP000005384">
    <property type="component" value="Unassembled WGS sequence"/>
</dbReference>
<dbReference type="HOGENOM" id="CLU_2843906_0_0_9"/>
<dbReference type="PROSITE" id="PS50943">
    <property type="entry name" value="HTH_CROC1"/>
    <property type="match status" value="1"/>
</dbReference>
<dbReference type="Gene3D" id="1.10.260.40">
    <property type="entry name" value="lambda repressor-like DNA-binding domains"/>
    <property type="match status" value="1"/>
</dbReference>
<evidence type="ECO:0000259" key="1">
    <source>
        <dbReference type="PROSITE" id="PS50943"/>
    </source>
</evidence>
<proteinExistence type="predicted"/>
<reference evidence="2 3" key="1">
    <citation type="submission" date="2011-08" db="EMBL/GenBank/DDBJ databases">
        <title>The Genome Sequence of Clostridium hathewayi WAL-18680.</title>
        <authorList>
            <consortium name="The Broad Institute Genome Sequencing Platform"/>
            <person name="Earl A."/>
            <person name="Ward D."/>
            <person name="Feldgarden M."/>
            <person name="Gevers D."/>
            <person name="Finegold S.M."/>
            <person name="Summanen P.H."/>
            <person name="Molitoris D.R."/>
            <person name="Song M."/>
            <person name="Daigneault M."/>
            <person name="Allen-Vercoe E."/>
            <person name="Young S.K."/>
            <person name="Zeng Q."/>
            <person name="Gargeya S."/>
            <person name="Fitzgerald M."/>
            <person name="Haas B."/>
            <person name="Abouelleil A."/>
            <person name="Alvarado L."/>
            <person name="Arachchi H.M."/>
            <person name="Berlin A."/>
            <person name="Brown A."/>
            <person name="Chapman S.B."/>
            <person name="Chen Z."/>
            <person name="Dunbar C."/>
            <person name="Freedman E."/>
            <person name="Gearin G."/>
            <person name="Gellesch M."/>
            <person name="Goldberg J."/>
            <person name="Griggs A."/>
            <person name="Gujja S."/>
            <person name="Heiman D."/>
            <person name="Howarth C."/>
            <person name="Larson L."/>
            <person name="Lui A."/>
            <person name="MacDonald P.J.P."/>
            <person name="Montmayeur A."/>
            <person name="Murphy C."/>
            <person name="Neiman D."/>
            <person name="Pearson M."/>
            <person name="Priest M."/>
            <person name="Roberts A."/>
            <person name="Saif S."/>
            <person name="Shea T."/>
            <person name="Shenoy N."/>
            <person name="Sisk P."/>
            <person name="Stolte C."/>
            <person name="Sykes S."/>
            <person name="Wortman J."/>
            <person name="Nusbaum C."/>
            <person name="Birren B."/>
        </authorList>
    </citation>
    <scope>NUCLEOTIDE SEQUENCE [LARGE SCALE GENOMIC DNA]</scope>
    <source>
        <strain evidence="2 3">WAL-18680</strain>
    </source>
</reference>
<feature type="domain" description="HTH cro/C1-type" evidence="1">
    <location>
        <begin position="14"/>
        <end position="42"/>
    </location>
</feature>
<accession>G5INC1</accession>
<protein>
    <recommendedName>
        <fullName evidence="1">HTH cro/C1-type domain-containing protein</fullName>
    </recommendedName>
</protein>
<dbReference type="SUPFAM" id="SSF47413">
    <property type="entry name" value="lambda repressor-like DNA-binding domains"/>
    <property type="match status" value="1"/>
</dbReference>
<dbReference type="PATRIC" id="fig|742737.3.peg.4989"/>
<sequence length="65" mass="7279">MAMRIPCTPFGKKMKIAMVEQDIPQQELAKRLGIANSTVSDIIYGRNQCEKTKERIAKTLGIKGQ</sequence>
<evidence type="ECO:0000313" key="3">
    <source>
        <dbReference type="Proteomes" id="UP000005384"/>
    </source>
</evidence>
<dbReference type="InterPro" id="IPR010982">
    <property type="entry name" value="Lambda_DNA-bd_dom_sf"/>
</dbReference>
<gene>
    <name evidence="2" type="ORF">HMPREF9473_04999</name>
</gene>
<organism evidence="2 3">
    <name type="scientific">Hungatella hathewayi WAL-18680</name>
    <dbReference type="NCBI Taxonomy" id="742737"/>
    <lineage>
        <taxon>Bacteria</taxon>
        <taxon>Bacillati</taxon>
        <taxon>Bacillota</taxon>
        <taxon>Clostridia</taxon>
        <taxon>Lachnospirales</taxon>
        <taxon>Lachnospiraceae</taxon>
        <taxon>Hungatella</taxon>
    </lineage>
</organism>
<dbReference type="RefSeq" id="WP_006782987.1">
    <property type="nucleotide sequence ID" value="NZ_CP040506.1"/>
</dbReference>
<comment type="caution">
    <text evidence="2">The sequence shown here is derived from an EMBL/GenBank/DDBJ whole genome shotgun (WGS) entry which is preliminary data.</text>
</comment>